<keyword evidence="1" id="KW-0067">ATP-binding</keyword>
<evidence type="ECO:0000313" key="1">
    <source>
        <dbReference type="EMBL" id="EJB74458.1"/>
    </source>
</evidence>
<keyword evidence="1" id="KW-0808">Transferase</keyword>
<gene>
    <name evidence="1" type="ORF">HPHPA26_1202</name>
</gene>
<name>J0CKZ6_HELPX</name>
<dbReference type="GO" id="GO:0008168">
    <property type="term" value="F:methyltransferase activity"/>
    <property type="evidence" value="ECO:0007669"/>
    <property type="project" value="UniProtKB-KW"/>
</dbReference>
<evidence type="ECO:0000313" key="2">
    <source>
        <dbReference type="Proteomes" id="UP000005323"/>
    </source>
</evidence>
<protein>
    <submittedName>
        <fullName evidence="1">Putative helicase/DNA methylase domain protein</fullName>
    </submittedName>
</protein>
<dbReference type="PATRIC" id="fig|992056.3.peg.1169"/>
<dbReference type="GO" id="GO:0004386">
    <property type="term" value="F:helicase activity"/>
    <property type="evidence" value="ECO:0007669"/>
    <property type="project" value="UniProtKB-KW"/>
</dbReference>
<keyword evidence="1" id="KW-0378">Hydrolase</keyword>
<keyword evidence="1" id="KW-0547">Nucleotide-binding</keyword>
<feature type="non-terminal residue" evidence="1">
    <location>
        <position position="1"/>
    </location>
</feature>
<reference evidence="1 2" key="1">
    <citation type="journal article" date="2013" name="Pathog. Dis.">
        <title>Genome sequences of 65 Helicobacter pylori strains isolated from asymptomatic individuals and patients with gastric cancer, peptic ulcer disease, or gastritis.</title>
        <authorList>
            <person name="Blanchard T.G."/>
            <person name="Czinn S.J."/>
            <person name="Correa P."/>
            <person name="Nakazawa T."/>
            <person name="Keelan M."/>
            <person name="Morningstar L."/>
            <person name="Santana-Cruz I."/>
            <person name="Maroo A."/>
            <person name="McCracken C."/>
            <person name="Shefchek K."/>
            <person name="Daugherty S."/>
            <person name="Song Y."/>
            <person name="Fraser C.M."/>
            <person name="Fricke W.F."/>
        </authorList>
    </citation>
    <scope>NUCLEOTIDE SEQUENCE [LARGE SCALE GENOMIC DNA]</scope>
    <source>
        <strain evidence="1 2">Hp A-26</strain>
    </source>
</reference>
<accession>J0CKZ6</accession>
<dbReference type="EMBL" id="AKOV01000005">
    <property type="protein sequence ID" value="EJB74458.1"/>
    <property type="molecule type" value="Genomic_DNA"/>
</dbReference>
<organism evidence="1 2">
    <name type="scientific">Helicobacter pylori Hp A-26</name>
    <dbReference type="NCBI Taxonomy" id="992056"/>
    <lineage>
        <taxon>Bacteria</taxon>
        <taxon>Pseudomonadati</taxon>
        <taxon>Campylobacterota</taxon>
        <taxon>Epsilonproteobacteria</taxon>
        <taxon>Campylobacterales</taxon>
        <taxon>Helicobacteraceae</taxon>
        <taxon>Helicobacter</taxon>
    </lineage>
</organism>
<comment type="caution">
    <text evidence="1">The sequence shown here is derived from an EMBL/GenBank/DDBJ whole genome shotgun (WGS) entry which is preliminary data.</text>
</comment>
<dbReference type="Proteomes" id="UP000005323">
    <property type="component" value="Unassembled WGS sequence"/>
</dbReference>
<sequence length="179" mass="20672">ELVKWDNLYYKLEQDNEIGIFLKPTKINSKVQDSRLKAYLKIKDALNDLTSTELNPLSSDLELENKRAKLNLVYDGFVKKFGYLNENKNRKDIKQDLYGAKVLGLEKDFEKEITPRSAKMQNIEPRQAQAKKAQIFFERTLNPKKELIITNAKEALIASINQKGVWTCILLEIISQPKA</sequence>
<dbReference type="GO" id="GO:0032259">
    <property type="term" value="P:methylation"/>
    <property type="evidence" value="ECO:0007669"/>
    <property type="project" value="UniProtKB-KW"/>
</dbReference>
<keyword evidence="1" id="KW-0489">Methyltransferase</keyword>
<proteinExistence type="predicted"/>
<dbReference type="AlphaFoldDB" id="J0CKZ6"/>
<keyword evidence="1" id="KW-0347">Helicase</keyword>